<dbReference type="InterPro" id="IPR020471">
    <property type="entry name" value="AKR"/>
</dbReference>
<dbReference type="Pfam" id="PF00248">
    <property type="entry name" value="Aldo_ket_red"/>
    <property type="match status" value="1"/>
</dbReference>
<evidence type="ECO:0000256" key="3">
    <source>
        <dbReference type="PIRSR" id="PIRSR000097-1"/>
    </source>
</evidence>
<feature type="binding site" evidence="4">
    <location>
        <position position="110"/>
    </location>
    <ligand>
        <name>substrate</name>
    </ligand>
</feature>
<evidence type="ECO:0000256" key="1">
    <source>
        <dbReference type="ARBA" id="ARBA00007905"/>
    </source>
</evidence>
<dbReference type="PANTHER" id="PTHR43827:SF13">
    <property type="entry name" value="ALDO_KETO REDUCTASE FAMILY PROTEIN"/>
    <property type="match status" value="1"/>
</dbReference>
<dbReference type="RefSeq" id="XP_033666525.1">
    <property type="nucleotide sequence ID" value="XM_033817222.1"/>
</dbReference>
<evidence type="ECO:0000256" key="5">
    <source>
        <dbReference type="PIRSR" id="PIRSR000097-3"/>
    </source>
</evidence>
<proteinExistence type="inferred from homology"/>
<accession>A0A6A6CJN6</accession>
<organism evidence="7 8">
    <name type="scientific">Zasmidium cellare ATCC 36951</name>
    <dbReference type="NCBI Taxonomy" id="1080233"/>
    <lineage>
        <taxon>Eukaryota</taxon>
        <taxon>Fungi</taxon>
        <taxon>Dikarya</taxon>
        <taxon>Ascomycota</taxon>
        <taxon>Pezizomycotina</taxon>
        <taxon>Dothideomycetes</taxon>
        <taxon>Dothideomycetidae</taxon>
        <taxon>Mycosphaerellales</taxon>
        <taxon>Mycosphaerellaceae</taxon>
        <taxon>Zasmidium</taxon>
    </lineage>
</organism>
<evidence type="ECO:0000256" key="4">
    <source>
        <dbReference type="PIRSR" id="PIRSR000097-2"/>
    </source>
</evidence>
<dbReference type="InterPro" id="IPR036812">
    <property type="entry name" value="NAD(P)_OxRdtase_dom_sf"/>
</dbReference>
<evidence type="ECO:0000313" key="7">
    <source>
        <dbReference type="EMBL" id="KAF2165636.1"/>
    </source>
</evidence>
<dbReference type="SUPFAM" id="SSF51430">
    <property type="entry name" value="NAD(P)-linked oxidoreductase"/>
    <property type="match status" value="1"/>
</dbReference>
<dbReference type="InterPro" id="IPR023210">
    <property type="entry name" value="NADP_OxRdtase_dom"/>
</dbReference>
<dbReference type="GO" id="GO:0016491">
    <property type="term" value="F:oxidoreductase activity"/>
    <property type="evidence" value="ECO:0007669"/>
    <property type="project" value="UniProtKB-KW"/>
</dbReference>
<keyword evidence="2" id="KW-0560">Oxidoreductase</keyword>
<gene>
    <name evidence="7" type="ORF">M409DRAFT_67031</name>
</gene>
<dbReference type="Gene3D" id="3.20.20.100">
    <property type="entry name" value="NADP-dependent oxidoreductase domain"/>
    <property type="match status" value="1"/>
</dbReference>
<dbReference type="PIRSF" id="PIRSF000097">
    <property type="entry name" value="AKR"/>
    <property type="match status" value="1"/>
</dbReference>
<dbReference type="PROSITE" id="PS00063">
    <property type="entry name" value="ALDOKETO_REDUCTASE_3"/>
    <property type="match status" value="1"/>
</dbReference>
<dbReference type="OrthoDB" id="416253at2759"/>
<evidence type="ECO:0000259" key="6">
    <source>
        <dbReference type="Pfam" id="PF00248"/>
    </source>
</evidence>
<dbReference type="FunFam" id="3.20.20.100:FF:000015">
    <property type="entry name" value="Oxidoreductase, aldo/keto reductase family"/>
    <property type="match status" value="1"/>
</dbReference>
<sequence>MISASSTRKLASGHSMPVIGYGTYETTPEITSSVVSQALASGYNLIDTAAFYANERSCGHAITHSTTPRSQIFLTTKLAPNKMGRDAAAAAINASLHELGLEYIDLYLIHAPFGNPETRNGSWEALAQAVVEGKVRSIGVSNYGVRHLEELERFRETLPEKLRSVPISVAQYELHPWMGRGEIVKYAAEHNIVLQAFGPVVVGKKAEDSTLKAIAAKHGKTWAQVLVRWSLQKGFTPLPKSVTEERIRENVDVFDFELDGEDLERLEFPGAYELNRGHWDPVSWGFEGPGSKP</sequence>
<protein>
    <recommendedName>
        <fullName evidence="6">NADP-dependent oxidoreductase domain-containing protein</fullName>
    </recommendedName>
</protein>
<dbReference type="PRINTS" id="PR00069">
    <property type="entry name" value="ALDKETRDTASE"/>
</dbReference>
<dbReference type="Proteomes" id="UP000799537">
    <property type="component" value="Unassembled WGS sequence"/>
</dbReference>
<keyword evidence="8" id="KW-1185">Reference proteome</keyword>
<dbReference type="PANTHER" id="PTHR43827">
    <property type="entry name" value="2,5-DIKETO-D-GLUCONIC ACID REDUCTASE"/>
    <property type="match status" value="1"/>
</dbReference>
<dbReference type="GeneID" id="54570494"/>
<evidence type="ECO:0000256" key="2">
    <source>
        <dbReference type="ARBA" id="ARBA00023002"/>
    </source>
</evidence>
<comment type="similarity">
    <text evidence="1">Belongs to the aldo/keto reductase family.</text>
</comment>
<dbReference type="EMBL" id="ML993599">
    <property type="protein sequence ID" value="KAF2165636.1"/>
    <property type="molecule type" value="Genomic_DNA"/>
</dbReference>
<dbReference type="AlphaFoldDB" id="A0A6A6CJN6"/>
<feature type="domain" description="NADP-dependent oxidoreductase" evidence="6">
    <location>
        <begin position="21"/>
        <end position="267"/>
    </location>
</feature>
<evidence type="ECO:0000313" key="8">
    <source>
        <dbReference type="Proteomes" id="UP000799537"/>
    </source>
</evidence>
<dbReference type="InterPro" id="IPR018170">
    <property type="entry name" value="Aldo/ket_reductase_CS"/>
</dbReference>
<dbReference type="CDD" id="cd19071">
    <property type="entry name" value="AKR_AKR1-5-like"/>
    <property type="match status" value="1"/>
</dbReference>
<dbReference type="PROSITE" id="PS00062">
    <property type="entry name" value="ALDOKETO_REDUCTASE_2"/>
    <property type="match status" value="1"/>
</dbReference>
<name>A0A6A6CJN6_ZASCE</name>
<feature type="active site" description="Proton donor" evidence="3">
    <location>
        <position position="52"/>
    </location>
</feature>
<reference evidence="7" key="1">
    <citation type="journal article" date="2020" name="Stud. Mycol.">
        <title>101 Dothideomycetes genomes: a test case for predicting lifestyles and emergence of pathogens.</title>
        <authorList>
            <person name="Haridas S."/>
            <person name="Albert R."/>
            <person name="Binder M."/>
            <person name="Bloem J."/>
            <person name="Labutti K."/>
            <person name="Salamov A."/>
            <person name="Andreopoulos B."/>
            <person name="Baker S."/>
            <person name="Barry K."/>
            <person name="Bills G."/>
            <person name="Bluhm B."/>
            <person name="Cannon C."/>
            <person name="Castanera R."/>
            <person name="Culley D."/>
            <person name="Daum C."/>
            <person name="Ezra D."/>
            <person name="Gonzalez J."/>
            <person name="Henrissat B."/>
            <person name="Kuo A."/>
            <person name="Liang C."/>
            <person name="Lipzen A."/>
            <person name="Lutzoni F."/>
            <person name="Magnuson J."/>
            <person name="Mondo S."/>
            <person name="Nolan M."/>
            <person name="Ohm R."/>
            <person name="Pangilinan J."/>
            <person name="Park H.-J."/>
            <person name="Ramirez L."/>
            <person name="Alfaro M."/>
            <person name="Sun H."/>
            <person name="Tritt A."/>
            <person name="Yoshinaga Y."/>
            <person name="Zwiers L.-H."/>
            <person name="Turgeon B."/>
            <person name="Goodwin S."/>
            <person name="Spatafora J."/>
            <person name="Crous P."/>
            <person name="Grigoriev I."/>
        </authorList>
    </citation>
    <scope>NUCLEOTIDE SEQUENCE</scope>
    <source>
        <strain evidence="7">ATCC 36951</strain>
    </source>
</reference>
<feature type="site" description="Lowers pKa of active site Tyr" evidence="5">
    <location>
        <position position="77"/>
    </location>
</feature>